<keyword evidence="8" id="KW-1185">Reference proteome</keyword>
<keyword evidence="4" id="KW-1015">Disulfide bond</keyword>
<evidence type="ECO:0000259" key="6">
    <source>
        <dbReference type="Pfam" id="PF17771"/>
    </source>
</evidence>
<protein>
    <recommendedName>
        <fullName evidence="6">ADAMTS cysteine-rich domain-containing protein</fullName>
    </recommendedName>
</protein>
<feature type="non-terminal residue" evidence="7">
    <location>
        <position position="70"/>
    </location>
</feature>
<accession>A0A8J2J0Z8</accession>
<comment type="caution">
    <text evidence="7">The sequence shown here is derived from an EMBL/GenBank/DDBJ whole genome shotgun (WGS) entry which is preliminary data.</text>
</comment>
<dbReference type="EMBL" id="CAJVCH010009779">
    <property type="protein sequence ID" value="CAG7667390.1"/>
    <property type="molecule type" value="Genomic_DNA"/>
</dbReference>
<dbReference type="Proteomes" id="UP000708208">
    <property type="component" value="Unassembled WGS sequence"/>
</dbReference>
<feature type="domain" description="ADAMTS cysteine-rich" evidence="6">
    <location>
        <begin position="4"/>
        <end position="30"/>
    </location>
</feature>
<reference evidence="7" key="1">
    <citation type="submission" date="2021-06" db="EMBL/GenBank/DDBJ databases">
        <authorList>
            <person name="Hodson N. C."/>
            <person name="Mongue J. A."/>
            <person name="Jaron S. K."/>
        </authorList>
    </citation>
    <scope>NUCLEOTIDE SEQUENCE</scope>
</reference>
<keyword evidence="5" id="KW-0325">Glycoprotein</keyword>
<dbReference type="GO" id="GO:0046872">
    <property type="term" value="F:metal ion binding"/>
    <property type="evidence" value="ECO:0007669"/>
    <property type="project" value="UniProtKB-KW"/>
</dbReference>
<keyword evidence="2" id="KW-0378">Hydrolase</keyword>
<keyword evidence="1" id="KW-0479">Metal-binding</keyword>
<evidence type="ECO:0000256" key="4">
    <source>
        <dbReference type="ARBA" id="ARBA00023157"/>
    </source>
</evidence>
<evidence type="ECO:0000313" key="8">
    <source>
        <dbReference type="Proteomes" id="UP000708208"/>
    </source>
</evidence>
<evidence type="ECO:0000313" key="7">
    <source>
        <dbReference type="EMBL" id="CAG7667390.1"/>
    </source>
</evidence>
<evidence type="ECO:0000256" key="3">
    <source>
        <dbReference type="ARBA" id="ARBA00022833"/>
    </source>
</evidence>
<name>A0A8J2J0Z8_9HEXA</name>
<feature type="non-terminal residue" evidence="7">
    <location>
        <position position="1"/>
    </location>
</feature>
<dbReference type="GO" id="GO:0016787">
    <property type="term" value="F:hydrolase activity"/>
    <property type="evidence" value="ECO:0007669"/>
    <property type="project" value="UniProtKB-KW"/>
</dbReference>
<keyword evidence="3" id="KW-0862">Zinc</keyword>
<organism evidence="7 8">
    <name type="scientific">Allacma fusca</name>
    <dbReference type="NCBI Taxonomy" id="39272"/>
    <lineage>
        <taxon>Eukaryota</taxon>
        <taxon>Metazoa</taxon>
        <taxon>Ecdysozoa</taxon>
        <taxon>Arthropoda</taxon>
        <taxon>Hexapoda</taxon>
        <taxon>Collembola</taxon>
        <taxon>Symphypleona</taxon>
        <taxon>Sminthuridae</taxon>
        <taxon>Allacma</taxon>
    </lineage>
</organism>
<gene>
    <name evidence="7" type="ORF">AFUS01_LOCUS1743</name>
</gene>
<proteinExistence type="predicted"/>
<evidence type="ECO:0000256" key="2">
    <source>
        <dbReference type="ARBA" id="ARBA00022801"/>
    </source>
</evidence>
<dbReference type="Pfam" id="PF17771">
    <property type="entry name" value="ADAMTS_CR_2"/>
    <property type="match status" value="1"/>
</dbReference>
<dbReference type="OrthoDB" id="10035764at2759"/>
<dbReference type="InterPro" id="IPR041645">
    <property type="entry name" value="ADAMTS_CR_2"/>
</dbReference>
<dbReference type="AlphaFoldDB" id="A0A8J2J0Z8"/>
<evidence type="ECO:0000256" key="5">
    <source>
        <dbReference type="ARBA" id="ARBA00023180"/>
    </source>
</evidence>
<evidence type="ECO:0000256" key="1">
    <source>
        <dbReference type="ARBA" id="ARBA00022723"/>
    </source>
</evidence>
<sequence>RREHYTWTSHPALEGTFCGIDMWCRAGKCVTKSNPIAAFDHTPSINSVAGSETAAYSTLKAMNGGWGKWS</sequence>